<feature type="transmembrane region" description="Helical" evidence="1">
    <location>
        <begin position="21"/>
        <end position="40"/>
    </location>
</feature>
<reference evidence="2" key="1">
    <citation type="submission" date="2019-03" db="EMBL/GenBank/DDBJ databases">
        <title>Single cell metagenomics reveals metabolic interactions within the superorganism composed of flagellate Streblomastix strix and complex community of Bacteroidetes bacteria on its surface.</title>
        <authorList>
            <person name="Treitli S.C."/>
            <person name="Kolisko M."/>
            <person name="Husnik F."/>
            <person name="Keeling P."/>
            <person name="Hampl V."/>
        </authorList>
    </citation>
    <scope>NUCLEOTIDE SEQUENCE</scope>
    <source>
        <strain evidence="2">STM</strain>
    </source>
</reference>
<keyword evidence="1" id="KW-0472">Membrane</keyword>
<proteinExistence type="predicted"/>
<dbReference type="AlphaFoldDB" id="A0A5J4PF29"/>
<protein>
    <submittedName>
        <fullName evidence="2">Uncharacterized protein</fullName>
    </submittedName>
</protein>
<evidence type="ECO:0000256" key="1">
    <source>
        <dbReference type="SAM" id="Phobius"/>
    </source>
</evidence>
<keyword evidence="1" id="KW-0812">Transmembrane</keyword>
<name>A0A5J4PF29_9ZZZZ</name>
<evidence type="ECO:0000313" key="2">
    <source>
        <dbReference type="EMBL" id="KAA6308087.1"/>
    </source>
</evidence>
<accession>A0A5J4PF29</accession>
<feature type="transmembrane region" description="Helical" evidence="1">
    <location>
        <begin position="52"/>
        <end position="75"/>
    </location>
</feature>
<feature type="non-terminal residue" evidence="2">
    <location>
        <position position="143"/>
    </location>
</feature>
<comment type="caution">
    <text evidence="2">The sequence shown here is derived from an EMBL/GenBank/DDBJ whole genome shotgun (WGS) entry which is preliminary data.</text>
</comment>
<sequence>MALAFFKKIDSHVGVYAIEKAALVYGILTSILILILFRQMDHPGKMLCERMVIAGISFLLVWLYHSFPCKCFAFIRVCFQMSMLSYWYPDTYEFNRLFPNLDHIFAWVEHQVFGNQPSILFSQYFPQIHVSEAFNLGYFSYYP</sequence>
<gene>
    <name evidence="2" type="ORF">EZS27_040238</name>
</gene>
<keyword evidence="1" id="KW-1133">Transmembrane helix</keyword>
<dbReference type="EMBL" id="SNRY01008714">
    <property type="protein sequence ID" value="KAA6308087.1"/>
    <property type="molecule type" value="Genomic_DNA"/>
</dbReference>
<organism evidence="2">
    <name type="scientific">termite gut metagenome</name>
    <dbReference type="NCBI Taxonomy" id="433724"/>
    <lineage>
        <taxon>unclassified sequences</taxon>
        <taxon>metagenomes</taxon>
        <taxon>organismal metagenomes</taxon>
    </lineage>
</organism>